<dbReference type="EMBL" id="CM039434">
    <property type="protein sequence ID" value="KAI4323835.1"/>
    <property type="molecule type" value="Genomic_DNA"/>
</dbReference>
<organism evidence="1 2">
    <name type="scientific">Bauhinia variegata</name>
    <name type="common">Purple orchid tree</name>
    <name type="synonym">Phanera variegata</name>
    <dbReference type="NCBI Taxonomy" id="167791"/>
    <lineage>
        <taxon>Eukaryota</taxon>
        <taxon>Viridiplantae</taxon>
        <taxon>Streptophyta</taxon>
        <taxon>Embryophyta</taxon>
        <taxon>Tracheophyta</taxon>
        <taxon>Spermatophyta</taxon>
        <taxon>Magnoliopsida</taxon>
        <taxon>eudicotyledons</taxon>
        <taxon>Gunneridae</taxon>
        <taxon>Pentapetalae</taxon>
        <taxon>rosids</taxon>
        <taxon>fabids</taxon>
        <taxon>Fabales</taxon>
        <taxon>Fabaceae</taxon>
        <taxon>Cercidoideae</taxon>
        <taxon>Cercideae</taxon>
        <taxon>Bauhiniinae</taxon>
        <taxon>Bauhinia</taxon>
    </lineage>
</organism>
<proteinExistence type="predicted"/>
<comment type="caution">
    <text evidence="1">The sequence shown here is derived from an EMBL/GenBank/DDBJ whole genome shotgun (WGS) entry which is preliminary data.</text>
</comment>
<accession>A0ACB9MJ18</accession>
<gene>
    <name evidence="1" type="ORF">L6164_023411</name>
</gene>
<evidence type="ECO:0000313" key="1">
    <source>
        <dbReference type="EMBL" id="KAI4323835.1"/>
    </source>
</evidence>
<reference evidence="1 2" key="1">
    <citation type="journal article" date="2022" name="DNA Res.">
        <title>Chromosomal-level genome assembly of the orchid tree Bauhinia variegata (Leguminosae; Cercidoideae) supports the allotetraploid origin hypothesis of Bauhinia.</title>
        <authorList>
            <person name="Zhong Y."/>
            <person name="Chen Y."/>
            <person name="Zheng D."/>
            <person name="Pang J."/>
            <person name="Liu Y."/>
            <person name="Luo S."/>
            <person name="Meng S."/>
            <person name="Qian L."/>
            <person name="Wei D."/>
            <person name="Dai S."/>
            <person name="Zhou R."/>
        </authorList>
    </citation>
    <scope>NUCLEOTIDE SEQUENCE [LARGE SCALE GENOMIC DNA]</scope>
    <source>
        <strain evidence="1">BV-YZ2020</strain>
    </source>
</reference>
<keyword evidence="2" id="KW-1185">Reference proteome</keyword>
<evidence type="ECO:0000313" key="2">
    <source>
        <dbReference type="Proteomes" id="UP000828941"/>
    </source>
</evidence>
<protein>
    <submittedName>
        <fullName evidence="1">Uncharacterized protein</fullName>
    </submittedName>
</protein>
<sequence length="295" mass="31965">MDPEKPSKTPRKVKFAPRAQPSRKSKATTAKTEIDEESGEAQGLLRRMNENLARRGPKAQTKTSVQVAFGPGDSSSPSLRTFGVNKSVDSDKSSVSVSEVSAIEQSDVCMVDSSDDEYKEPWDYQNSYYPTTLPMRKPYSGDPELLDAEEFGEDANKEYDENTVNSAAELLGESEQGKMILFKFPPLPLFKQSVSRKGKEKVGASTASQGSPKGGVQDLPGGYMGKMLVYKSGAIKLKLGETLFDVSPGSKCVVPQDVIAMNTAEKQCCVIGKIGKKAVVTPDINSIDLNSDRFG</sequence>
<dbReference type="Proteomes" id="UP000828941">
    <property type="component" value="Chromosome 9"/>
</dbReference>
<name>A0ACB9MJ18_BAUVA</name>